<accession>A0A843TNT2</accession>
<dbReference type="PANTHER" id="PTHR45766:SF5">
    <property type="entry name" value="SNF2 DOMAIN-CONTAINING PROTEIN _ HELICASE DOMAIN-CONTAINING PROTEIN _ HNH ENDONUCLEASE DOMAIN-CONTAINING PROTEIN"/>
    <property type="match status" value="1"/>
</dbReference>
<evidence type="ECO:0000313" key="4">
    <source>
        <dbReference type="Proteomes" id="UP000652761"/>
    </source>
</evidence>
<sequence>MKRLNILSSFSLSPLGPSAEPGKEGFVDLDMGESQEDGRLDKLINEPTEGNAWHADHIVPVHKGGGECRLENMRTLCVVCHSDVTATQRAEQRTIRKRAKEQLRIVMKELLDNATVNLSVEQVEFGNGTKEEGLLVNVPGSAYFPKVKAADED</sequence>
<gene>
    <name evidence="3" type="ORF">Taro_006452</name>
</gene>
<dbReference type="EMBL" id="NMUH01000192">
    <property type="protein sequence ID" value="MQL74112.1"/>
    <property type="molecule type" value="Genomic_DNA"/>
</dbReference>
<dbReference type="InterPro" id="IPR002711">
    <property type="entry name" value="HNH"/>
</dbReference>
<dbReference type="GO" id="GO:0004520">
    <property type="term" value="F:DNA endonuclease activity"/>
    <property type="evidence" value="ECO:0007669"/>
    <property type="project" value="TreeGrafter"/>
</dbReference>
<dbReference type="GO" id="GO:0016787">
    <property type="term" value="F:hydrolase activity"/>
    <property type="evidence" value="ECO:0007669"/>
    <property type="project" value="UniProtKB-KW"/>
</dbReference>
<dbReference type="GO" id="GO:0031297">
    <property type="term" value="P:replication fork processing"/>
    <property type="evidence" value="ECO:0007669"/>
    <property type="project" value="TreeGrafter"/>
</dbReference>
<dbReference type="Pfam" id="PF01844">
    <property type="entry name" value="HNH"/>
    <property type="match status" value="1"/>
</dbReference>
<evidence type="ECO:0000259" key="2">
    <source>
        <dbReference type="Pfam" id="PF01844"/>
    </source>
</evidence>
<evidence type="ECO:0000256" key="1">
    <source>
        <dbReference type="ARBA" id="ARBA00022801"/>
    </source>
</evidence>
<dbReference type="Proteomes" id="UP000652761">
    <property type="component" value="Unassembled WGS sequence"/>
</dbReference>
<dbReference type="GO" id="GO:0003676">
    <property type="term" value="F:nucleic acid binding"/>
    <property type="evidence" value="ECO:0007669"/>
    <property type="project" value="InterPro"/>
</dbReference>
<dbReference type="GO" id="GO:0006281">
    <property type="term" value="P:DNA repair"/>
    <property type="evidence" value="ECO:0007669"/>
    <property type="project" value="TreeGrafter"/>
</dbReference>
<dbReference type="GO" id="GO:0043596">
    <property type="term" value="C:nuclear replication fork"/>
    <property type="evidence" value="ECO:0007669"/>
    <property type="project" value="TreeGrafter"/>
</dbReference>
<proteinExistence type="predicted"/>
<comment type="caution">
    <text evidence="3">The sequence shown here is derived from an EMBL/GenBank/DDBJ whole genome shotgun (WGS) entry which is preliminary data.</text>
</comment>
<dbReference type="AlphaFoldDB" id="A0A843TNT2"/>
<dbReference type="OrthoDB" id="2801544at2759"/>
<dbReference type="PANTHER" id="PTHR45766">
    <property type="entry name" value="DNA ANNEALING HELICASE AND ENDONUCLEASE ZRANB3 FAMILY MEMBER"/>
    <property type="match status" value="1"/>
</dbReference>
<keyword evidence="1" id="KW-0378">Hydrolase</keyword>
<feature type="domain" description="HNH" evidence="2">
    <location>
        <begin position="51"/>
        <end position="85"/>
    </location>
</feature>
<reference evidence="3" key="1">
    <citation type="submission" date="2017-07" db="EMBL/GenBank/DDBJ databases">
        <title>Taro Niue Genome Assembly and Annotation.</title>
        <authorList>
            <person name="Atibalentja N."/>
            <person name="Keating K."/>
            <person name="Fields C.J."/>
        </authorList>
    </citation>
    <scope>NUCLEOTIDE SEQUENCE</scope>
    <source>
        <strain evidence="3">Niue_2</strain>
        <tissue evidence="3">Leaf</tissue>
    </source>
</reference>
<dbReference type="Gene3D" id="1.10.30.50">
    <property type="match status" value="1"/>
</dbReference>
<dbReference type="GO" id="GO:0008270">
    <property type="term" value="F:zinc ion binding"/>
    <property type="evidence" value="ECO:0007669"/>
    <property type="project" value="InterPro"/>
</dbReference>
<evidence type="ECO:0000313" key="3">
    <source>
        <dbReference type="EMBL" id="MQL74112.1"/>
    </source>
</evidence>
<protein>
    <recommendedName>
        <fullName evidence="2">HNH domain-containing protein</fullName>
    </recommendedName>
</protein>
<keyword evidence="4" id="KW-1185">Reference proteome</keyword>
<dbReference type="InterPro" id="IPR003615">
    <property type="entry name" value="HNH_nuc"/>
</dbReference>
<organism evidence="3 4">
    <name type="scientific">Colocasia esculenta</name>
    <name type="common">Wild taro</name>
    <name type="synonym">Arum esculentum</name>
    <dbReference type="NCBI Taxonomy" id="4460"/>
    <lineage>
        <taxon>Eukaryota</taxon>
        <taxon>Viridiplantae</taxon>
        <taxon>Streptophyta</taxon>
        <taxon>Embryophyta</taxon>
        <taxon>Tracheophyta</taxon>
        <taxon>Spermatophyta</taxon>
        <taxon>Magnoliopsida</taxon>
        <taxon>Liliopsida</taxon>
        <taxon>Araceae</taxon>
        <taxon>Aroideae</taxon>
        <taxon>Colocasieae</taxon>
        <taxon>Colocasia</taxon>
    </lineage>
</organism>
<name>A0A843TNT2_COLES</name>
<dbReference type="CDD" id="cd00085">
    <property type="entry name" value="HNHc"/>
    <property type="match status" value="1"/>
</dbReference>